<sequence length="139" mass="14329">MTVSLKFYADSSLTTPLDSNPLTLDREIGGNPVDVRVYVGSTASGRYFVPDNSGDSQIIATITDSDAGAGFAPEDIALALTQSGLDSATPGDPLDLGDQIDSGSANAIAVWLRFSGESGTPKSSADLGLTLNPVREYAS</sequence>
<protein>
    <submittedName>
        <fullName evidence="1">Uncharacterized protein</fullName>
    </submittedName>
</protein>
<gene>
    <name evidence="1" type="ORF">SR882_10240</name>
</gene>
<dbReference type="EMBL" id="CP140153">
    <property type="protein sequence ID" value="WQH16129.1"/>
    <property type="molecule type" value="Genomic_DNA"/>
</dbReference>
<keyword evidence="2" id="KW-1185">Reference proteome</keyword>
<reference evidence="1 2" key="1">
    <citation type="submission" date="2023-11" db="EMBL/GenBank/DDBJ databases">
        <title>MicrobeMod: A computational toolkit for identifying prokaryotic methylation and restriction-modification with nanopore sequencing.</title>
        <authorList>
            <person name="Crits-Christoph A."/>
            <person name="Kang S.C."/>
            <person name="Lee H."/>
            <person name="Ostrov N."/>
        </authorList>
    </citation>
    <scope>NUCLEOTIDE SEQUENCE [LARGE SCALE GENOMIC DNA]</scope>
    <source>
        <strain evidence="1 2">ATCC 49870</strain>
    </source>
</reference>
<evidence type="ECO:0000313" key="2">
    <source>
        <dbReference type="Proteomes" id="UP001327459"/>
    </source>
</evidence>
<accession>A0ABZ0YXK1</accession>
<dbReference type="RefSeq" id="WP_322521144.1">
    <property type="nucleotide sequence ID" value="NZ_CP140153.1"/>
</dbReference>
<organism evidence="1 2">
    <name type="scientific">Guyparkeria halophila</name>
    <dbReference type="NCBI Taxonomy" id="47960"/>
    <lineage>
        <taxon>Bacteria</taxon>
        <taxon>Pseudomonadati</taxon>
        <taxon>Pseudomonadota</taxon>
        <taxon>Gammaproteobacteria</taxon>
        <taxon>Chromatiales</taxon>
        <taxon>Thioalkalibacteraceae</taxon>
        <taxon>Guyparkeria</taxon>
    </lineage>
</organism>
<proteinExistence type="predicted"/>
<evidence type="ECO:0000313" key="1">
    <source>
        <dbReference type="EMBL" id="WQH16129.1"/>
    </source>
</evidence>
<dbReference type="Proteomes" id="UP001327459">
    <property type="component" value="Chromosome"/>
</dbReference>
<name>A0ABZ0YXK1_9GAMM</name>